<evidence type="ECO:0000313" key="1">
    <source>
        <dbReference type="EMBL" id="OWQ93480.1"/>
    </source>
</evidence>
<dbReference type="InterPro" id="IPR025427">
    <property type="entry name" value="DUF4160"/>
</dbReference>
<evidence type="ECO:0008006" key="3">
    <source>
        <dbReference type="Google" id="ProtNLM"/>
    </source>
</evidence>
<dbReference type="Pfam" id="PF13711">
    <property type="entry name" value="DUF4160"/>
    <property type="match status" value="1"/>
</dbReference>
<evidence type="ECO:0000313" key="2">
    <source>
        <dbReference type="Proteomes" id="UP000197468"/>
    </source>
</evidence>
<organism evidence="1 2">
    <name type="scientific">Roseateles aquatilis</name>
    <dbReference type="NCBI Taxonomy" id="431061"/>
    <lineage>
        <taxon>Bacteria</taxon>
        <taxon>Pseudomonadati</taxon>
        <taxon>Pseudomonadota</taxon>
        <taxon>Betaproteobacteria</taxon>
        <taxon>Burkholderiales</taxon>
        <taxon>Sphaerotilaceae</taxon>
        <taxon>Roseateles</taxon>
    </lineage>
</organism>
<proteinExistence type="predicted"/>
<reference evidence="1 2" key="1">
    <citation type="journal article" date="2008" name="Int. J. Syst. Evol. Microbiol.">
        <title>Description of Roseateles aquatilis sp. nov. and Roseateles terrae sp. nov., in the class Betaproteobacteria, and emended description of the genus Roseateles.</title>
        <authorList>
            <person name="Gomila M."/>
            <person name="Bowien B."/>
            <person name="Falsen E."/>
            <person name="Moore E.R."/>
            <person name="Lalucat J."/>
        </authorList>
    </citation>
    <scope>NUCLEOTIDE SEQUENCE [LARGE SCALE GENOMIC DNA]</scope>
    <source>
        <strain evidence="1 2">CCUG 48205</strain>
    </source>
</reference>
<protein>
    <recommendedName>
        <fullName evidence="3">DUF4160 domain-containing protein</fullName>
    </recommendedName>
</protein>
<dbReference type="RefSeq" id="WP_088382625.1">
    <property type="nucleotide sequence ID" value="NZ_NIOF01000001.1"/>
</dbReference>
<name>A0A246JLQ9_9BURK</name>
<comment type="caution">
    <text evidence="1">The sequence shown here is derived from an EMBL/GenBank/DDBJ whole genome shotgun (WGS) entry which is preliminary data.</text>
</comment>
<dbReference type="AlphaFoldDB" id="A0A246JLQ9"/>
<dbReference type="OrthoDB" id="122670at2"/>
<gene>
    <name evidence="1" type="ORF">CDN99_03125</name>
</gene>
<sequence length="76" mass="8733">MPTIVRLQRSRIDIYGRDHPPPHFHVRANDGSKAAIAIEDLRVLAGEISPPALTEVRCWAEAHRPLLMRIWKERNS</sequence>
<accession>A0A246JLQ9</accession>
<keyword evidence="2" id="KW-1185">Reference proteome</keyword>
<dbReference type="Proteomes" id="UP000197468">
    <property type="component" value="Unassembled WGS sequence"/>
</dbReference>
<dbReference type="EMBL" id="NIOF01000001">
    <property type="protein sequence ID" value="OWQ93480.1"/>
    <property type="molecule type" value="Genomic_DNA"/>
</dbReference>